<name>A0AAN8G3E6_TRICO</name>
<dbReference type="EMBL" id="WIXE01004835">
    <property type="protein sequence ID" value="KAK5982690.1"/>
    <property type="molecule type" value="Genomic_DNA"/>
</dbReference>
<evidence type="ECO:0000313" key="1">
    <source>
        <dbReference type="EMBL" id="KAK5982690.1"/>
    </source>
</evidence>
<evidence type="ECO:0000313" key="2">
    <source>
        <dbReference type="Proteomes" id="UP001331761"/>
    </source>
</evidence>
<dbReference type="Proteomes" id="UP001331761">
    <property type="component" value="Unassembled WGS sequence"/>
</dbReference>
<protein>
    <submittedName>
        <fullName evidence="1">Uncharacterized protein</fullName>
    </submittedName>
</protein>
<dbReference type="AlphaFoldDB" id="A0AAN8G3E6"/>
<reference evidence="1 2" key="1">
    <citation type="submission" date="2019-10" db="EMBL/GenBank/DDBJ databases">
        <title>Assembly and Annotation for the nematode Trichostrongylus colubriformis.</title>
        <authorList>
            <person name="Martin J."/>
        </authorList>
    </citation>
    <scope>NUCLEOTIDE SEQUENCE [LARGE SCALE GENOMIC DNA]</scope>
    <source>
        <strain evidence="1">G859</strain>
        <tissue evidence="1">Whole worm</tissue>
    </source>
</reference>
<comment type="caution">
    <text evidence="1">The sequence shown here is derived from an EMBL/GenBank/DDBJ whole genome shotgun (WGS) entry which is preliminary data.</text>
</comment>
<gene>
    <name evidence="1" type="ORF">GCK32_009607</name>
</gene>
<organism evidence="1 2">
    <name type="scientific">Trichostrongylus colubriformis</name>
    <name type="common">Black scour worm</name>
    <dbReference type="NCBI Taxonomy" id="6319"/>
    <lineage>
        <taxon>Eukaryota</taxon>
        <taxon>Metazoa</taxon>
        <taxon>Ecdysozoa</taxon>
        <taxon>Nematoda</taxon>
        <taxon>Chromadorea</taxon>
        <taxon>Rhabditida</taxon>
        <taxon>Rhabditina</taxon>
        <taxon>Rhabditomorpha</taxon>
        <taxon>Strongyloidea</taxon>
        <taxon>Trichostrongylidae</taxon>
        <taxon>Trichostrongylus</taxon>
    </lineage>
</organism>
<sequence length="269" mass="30227">MQETKEEILTSLDVIEERLITEHDNHEAHLEKLDELLSPIRRRFNVLQRLHLDITPLAKKVAINDTTTNLLRSNTTVAKQALAQMDDMDTLRKKPVNHFDMELSDMMSQVMTAMSVLRETLTMIDRYMARSEAWKELKPTMELRSIGIEKTFLDEYPATSLNDYLKSCPSASHSSAPCSSPVLEGSPQIGDTLPNKLILEPWTSASSMTASRTSYVSTSEVLSAKMGSVGSKSHEWEADHGGSDREVNVDLCHEPQSLLHNDIGRYIAI</sequence>
<keyword evidence="2" id="KW-1185">Reference proteome</keyword>
<accession>A0AAN8G3E6</accession>
<proteinExistence type="predicted"/>